<dbReference type="Pfam" id="PF00849">
    <property type="entry name" value="PseudoU_synth_2"/>
    <property type="match status" value="1"/>
</dbReference>
<dbReference type="STRING" id="983967.A0A1E4T1N3"/>
<evidence type="ECO:0000259" key="3">
    <source>
        <dbReference type="PROSITE" id="PS51747"/>
    </source>
</evidence>
<dbReference type="Gene3D" id="3.30.2350.10">
    <property type="entry name" value="Pseudouridine synthase"/>
    <property type="match status" value="1"/>
</dbReference>
<sequence>MSHDTKRLKTNNGIKKSIIDSTSVEYIINGPFRSIKPYYYTYKTYCKERWRNKLLIDILSSEFRLFTKQHYINTIKKGLVLINDNIANLESYVKNGDFIKHTTHRHEPIVSSGKINIVYQDDDILIVDKPAGLPVHPTGRYNYNSLTQILKFENNIIANPCNRLDRLTSGLMIMGKNPKGCDKMVQLLKTHSISKIYIARVIGEFPINELMIDKPILTYDPKLSLNIINEKDGKLSITKFKRLYYDSNSNTSLVLCEPKTGRTHQIRVHLQYLGHAIVDDPIYSNEFVWGEKLGFNNEYDILKVRDNLSKIGKSENSSSWLNEKNNLGKGEILSGLECEECGIELYSEPIESELGISLHCLGYESNDSNLEFSYYSKELPKWVDNLLDFHMKLALKEAEKCPATKTSFRVGAILTYKGEIISKGYSNELPGNTHAEENCINKYLQKYNNLPIGCELFTTMEPCIKRLSGKKSCTNIILENKEFIKTIFVGCKEPDKFIKMENNTKKTLINENLNYFILNKFKDEAIKIAEYGNDK</sequence>
<evidence type="ECO:0000256" key="1">
    <source>
        <dbReference type="PIRSR" id="PIRSR606225-1"/>
    </source>
</evidence>
<dbReference type="GO" id="GO:0000455">
    <property type="term" value="P:enzyme-directed rRNA pseudouridine synthesis"/>
    <property type="evidence" value="ECO:0007669"/>
    <property type="project" value="TreeGrafter"/>
</dbReference>
<dbReference type="Gene3D" id="3.40.140.10">
    <property type="entry name" value="Cytidine Deaminase, domain 2"/>
    <property type="match status" value="1"/>
</dbReference>
<dbReference type="InterPro" id="IPR020103">
    <property type="entry name" value="PsdUridine_synth_cat_dom_sf"/>
</dbReference>
<dbReference type="GO" id="GO:0009982">
    <property type="term" value="F:pseudouridine synthase activity"/>
    <property type="evidence" value="ECO:0007669"/>
    <property type="project" value="InterPro"/>
</dbReference>
<dbReference type="Pfam" id="PF18785">
    <property type="entry name" value="Inv-AAD"/>
    <property type="match status" value="1"/>
</dbReference>
<name>A0A1E4T1N3_9ASCO</name>
<dbReference type="InterPro" id="IPR006225">
    <property type="entry name" value="PsdUridine_synth_RluC/D"/>
</dbReference>
<dbReference type="GO" id="GO:0019239">
    <property type="term" value="F:deaminase activity"/>
    <property type="evidence" value="ECO:0007669"/>
    <property type="project" value="UniProtKB-ARBA"/>
</dbReference>
<proteinExistence type="predicted"/>
<protein>
    <recommendedName>
        <fullName evidence="3">CMP/dCMP-type deaminase domain-containing protein</fullName>
    </recommendedName>
</protein>
<keyword evidence="5" id="KW-1185">Reference proteome</keyword>
<dbReference type="Proteomes" id="UP000094801">
    <property type="component" value="Unassembled WGS sequence"/>
</dbReference>
<dbReference type="InterPro" id="IPR006224">
    <property type="entry name" value="PsdUridine_synth_RluA-like_CS"/>
</dbReference>
<dbReference type="NCBIfam" id="TIGR00005">
    <property type="entry name" value="rluA_subfam"/>
    <property type="match status" value="1"/>
</dbReference>
<dbReference type="PROSITE" id="PS50889">
    <property type="entry name" value="S4"/>
    <property type="match status" value="1"/>
</dbReference>
<organism evidence="4 5">
    <name type="scientific">[Candida] arabinofermentans NRRL YB-2248</name>
    <dbReference type="NCBI Taxonomy" id="983967"/>
    <lineage>
        <taxon>Eukaryota</taxon>
        <taxon>Fungi</taxon>
        <taxon>Dikarya</taxon>
        <taxon>Ascomycota</taxon>
        <taxon>Saccharomycotina</taxon>
        <taxon>Pichiomycetes</taxon>
        <taxon>Pichiales</taxon>
        <taxon>Pichiaceae</taxon>
        <taxon>Ogataea</taxon>
        <taxon>Ogataea/Candida clade</taxon>
    </lineage>
</organism>
<dbReference type="InterPro" id="IPR050188">
    <property type="entry name" value="RluA_PseudoU_synthase"/>
</dbReference>
<dbReference type="SUPFAM" id="SSF53927">
    <property type="entry name" value="Cytidine deaminase-like"/>
    <property type="match status" value="1"/>
</dbReference>
<dbReference type="PROSITE" id="PS01129">
    <property type="entry name" value="PSI_RLU"/>
    <property type="match status" value="1"/>
</dbReference>
<accession>A0A1E4T1N3</accession>
<dbReference type="EMBL" id="KV453851">
    <property type="protein sequence ID" value="ODV85665.1"/>
    <property type="molecule type" value="Genomic_DNA"/>
</dbReference>
<feature type="active site" evidence="1">
    <location>
        <position position="165"/>
    </location>
</feature>
<evidence type="ECO:0000256" key="2">
    <source>
        <dbReference type="PROSITE-ProRule" id="PRU00182"/>
    </source>
</evidence>
<dbReference type="PROSITE" id="PS51747">
    <property type="entry name" value="CYT_DCMP_DEAMINASES_2"/>
    <property type="match status" value="1"/>
</dbReference>
<dbReference type="SUPFAM" id="SSF55120">
    <property type="entry name" value="Pseudouridine synthase"/>
    <property type="match status" value="1"/>
</dbReference>
<keyword evidence="2" id="KW-0694">RNA-binding</keyword>
<dbReference type="InterPro" id="IPR006145">
    <property type="entry name" value="PsdUridine_synth_RsuA/RluA"/>
</dbReference>
<dbReference type="AlphaFoldDB" id="A0A1E4T1N3"/>
<gene>
    <name evidence="4" type="ORF">CANARDRAFT_22463</name>
</gene>
<dbReference type="PANTHER" id="PTHR21600:SF40">
    <property type="entry name" value="PSEUDOURIDYLATE SYNTHASE RPUSD2"/>
    <property type="match status" value="1"/>
</dbReference>
<dbReference type="InterPro" id="IPR016193">
    <property type="entry name" value="Cytidine_deaminase-like"/>
</dbReference>
<evidence type="ECO:0000313" key="4">
    <source>
        <dbReference type="EMBL" id="ODV85665.1"/>
    </source>
</evidence>
<dbReference type="CDD" id="cd02557">
    <property type="entry name" value="PseudoU_synth_ScRIB2"/>
    <property type="match status" value="1"/>
</dbReference>
<dbReference type="GO" id="GO:0016814">
    <property type="term" value="F:hydrolase activity, acting on carbon-nitrogen (but not peptide) bonds, in cyclic amidines"/>
    <property type="evidence" value="ECO:0007669"/>
    <property type="project" value="UniProtKB-ARBA"/>
</dbReference>
<evidence type="ECO:0000313" key="5">
    <source>
        <dbReference type="Proteomes" id="UP000094801"/>
    </source>
</evidence>
<dbReference type="GO" id="GO:0003723">
    <property type="term" value="F:RNA binding"/>
    <property type="evidence" value="ECO:0007669"/>
    <property type="project" value="UniProtKB-KW"/>
</dbReference>
<dbReference type="OrthoDB" id="424794at2759"/>
<dbReference type="InterPro" id="IPR002125">
    <property type="entry name" value="CMP_dCMP_dom"/>
</dbReference>
<dbReference type="PANTHER" id="PTHR21600">
    <property type="entry name" value="MITOCHONDRIAL RNA PSEUDOURIDINE SYNTHASE"/>
    <property type="match status" value="1"/>
</dbReference>
<reference evidence="5" key="1">
    <citation type="submission" date="2016-04" db="EMBL/GenBank/DDBJ databases">
        <title>Comparative genomics of biotechnologically important yeasts.</title>
        <authorList>
            <consortium name="DOE Joint Genome Institute"/>
            <person name="Riley R."/>
            <person name="Haridas S."/>
            <person name="Wolfe K.H."/>
            <person name="Lopes M.R."/>
            <person name="Hittinger C.T."/>
            <person name="Goker M."/>
            <person name="Salamov A."/>
            <person name="Wisecaver J."/>
            <person name="Long T.M."/>
            <person name="Aerts A.L."/>
            <person name="Barry K."/>
            <person name="Choi C."/>
            <person name="Clum A."/>
            <person name="Coughlan A.Y."/>
            <person name="Deshpande S."/>
            <person name="Douglass A.P."/>
            <person name="Hanson S.J."/>
            <person name="Klenk H.-P."/>
            <person name="Labutti K."/>
            <person name="Lapidus A."/>
            <person name="Lindquist E."/>
            <person name="Lipzen A."/>
            <person name="Meier-Kolthoff J.P."/>
            <person name="Ohm R.A."/>
            <person name="Otillar R.P."/>
            <person name="Pangilinan J."/>
            <person name="Peng Y."/>
            <person name="Rokas A."/>
            <person name="Rosa C.A."/>
            <person name="Scheuner C."/>
            <person name="Sibirny A.A."/>
            <person name="Slot J.C."/>
            <person name="Stielow J.B."/>
            <person name="Sun H."/>
            <person name="Kurtzman C.P."/>
            <person name="Blackwell M."/>
            <person name="Grigoriev I.V."/>
            <person name="Jeffries T.W."/>
        </authorList>
    </citation>
    <scope>NUCLEOTIDE SEQUENCE [LARGE SCALE GENOMIC DNA]</scope>
    <source>
        <strain evidence="5">NRRL YB-2248</strain>
    </source>
</reference>
<feature type="domain" description="CMP/dCMP-type deaminase" evidence="3">
    <location>
        <begin position="385"/>
        <end position="511"/>
    </location>
</feature>